<feature type="transmembrane region" description="Helical" evidence="11">
    <location>
        <begin position="74"/>
        <end position="97"/>
    </location>
</feature>
<dbReference type="InterPro" id="IPR016651">
    <property type="entry name" value="LCMT1"/>
</dbReference>
<accession>A0AB34FZH0</accession>
<feature type="transmembrane region" description="Helical" evidence="11">
    <location>
        <begin position="186"/>
        <end position="208"/>
    </location>
</feature>
<organism evidence="13 14">
    <name type="scientific">Purpureocillium lavendulum</name>
    <dbReference type="NCBI Taxonomy" id="1247861"/>
    <lineage>
        <taxon>Eukaryota</taxon>
        <taxon>Fungi</taxon>
        <taxon>Dikarya</taxon>
        <taxon>Ascomycota</taxon>
        <taxon>Pezizomycotina</taxon>
        <taxon>Sordariomycetes</taxon>
        <taxon>Hypocreomycetidae</taxon>
        <taxon>Hypocreales</taxon>
        <taxon>Ophiocordycipitaceae</taxon>
        <taxon>Purpureocillium</taxon>
    </lineage>
</organism>
<evidence type="ECO:0000256" key="10">
    <source>
        <dbReference type="SAM" id="MobiDB-lite"/>
    </source>
</evidence>
<dbReference type="EC" id="2.1.1.233" evidence="3"/>
<dbReference type="Pfam" id="PF04072">
    <property type="entry name" value="LCM"/>
    <property type="match status" value="1"/>
</dbReference>
<evidence type="ECO:0000313" key="14">
    <source>
        <dbReference type="Proteomes" id="UP001163105"/>
    </source>
</evidence>
<dbReference type="GO" id="GO:0018423">
    <property type="term" value="F:protein C-terminal leucine carboxyl O-methyltransferase activity"/>
    <property type="evidence" value="ECO:0007669"/>
    <property type="project" value="UniProtKB-EC"/>
</dbReference>
<dbReference type="PANTHER" id="PTHR13600:SF21">
    <property type="entry name" value="LEUCINE CARBOXYL METHYLTRANSFERASE 1"/>
    <property type="match status" value="1"/>
</dbReference>
<evidence type="ECO:0000256" key="1">
    <source>
        <dbReference type="ARBA" id="ARBA00000724"/>
    </source>
</evidence>
<keyword evidence="11" id="KW-0472">Membrane</keyword>
<feature type="transmembrane region" description="Helical" evidence="11">
    <location>
        <begin position="149"/>
        <end position="174"/>
    </location>
</feature>
<evidence type="ECO:0000256" key="5">
    <source>
        <dbReference type="ARBA" id="ARBA00022603"/>
    </source>
</evidence>
<keyword evidence="6" id="KW-0808">Transferase</keyword>
<dbReference type="PANTHER" id="PTHR13600">
    <property type="entry name" value="LEUCINE CARBOXYL METHYLTRANSFERASE"/>
    <property type="match status" value="1"/>
</dbReference>
<evidence type="ECO:0000256" key="4">
    <source>
        <dbReference type="ARBA" id="ARBA00017497"/>
    </source>
</evidence>
<evidence type="ECO:0000256" key="7">
    <source>
        <dbReference type="ARBA" id="ARBA00022691"/>
    </source>
</evidence>
<evidence type="ECO:0000256" key="8">
    <source>
        <dbReference type="ARBA" id="ARBA00029681"/>
    </source>
</evidence>
<keyword evidence="7" id="KW-0949">S-adenosyl-L-methionine</keyword>
<keyword evidence="14" id="KW-1185">Reference proteome</keyword>
<dbReference type="Pfam" id="PF20684">
    <property type="entry name" value="Fung_rhodopsin"/>
    <property type="match status" value="1"/>
</dbReference>
<evidence type="ECO:0000256" key="9">
    <source>
        <dbReference type="ARBA" id="ARBA00032526"/>
    </source>
</evidence>
<evidence type="ECO:0000256" key="6">
    <source>
        <dbReference type="ARBA" id="ARBA00022679"/>
    </source>
</evidence>
<reference evidence="13" key="1">
    <citation type="submission" date="2023-01" db="EMBL/GenBank/DDBJ databases">
        <title>The growth and conidiation of Purpureocillium lavendulum are regulated by nitrogen source and histone H3K14 acetylation.</title>
        <authorList>
            <person name="Tang P."/>
            <person name="Han J."/>
            <person name="Zhang C."/>
            <person name="Tang P."/>
            <person name="Qi F."/>
            <person name="Zhang K."/>
            <person name="Liang L."/>
        </authorList>
    </citation>
    <scope>NUCLEOTIDE SEQUENCE</scope>
    <source>
        <strain evidence="13">YMF1.00683</strain>
    </source>
</reference>
<evidence type="ECO:0000256" key="2">
    <source>
        <dbReference type="ARBA" id="ARBA00010703"/>
    </source>
</evidence>
<comment type="catalytic activity">
    <reaction evidence="1">
        <text>[phosphatase 2A protein]-C-terminal L-leucine + S-adenosyl-L-methionine = [phosphatase 2A protein]-C-terminal L-leucine methyl ester + S-adenosyl-L-homocysteine</text>
        <dbReference type="Rhea" id="RHEA:48544"/>
        <dbReference type="Rhea" id="RHEA-COMP:12134"/>
        <dbReference type="Rhea" id="RHEA-COMP:12135"/>
        <dbReference type="ChEBI" id="CHEBI:57856"/>
        <dbReference type="ChEBI" id="CHEBI:59789"/>
        <dbReference type="ChEBI" id="CHEBI:90516"/>
        <dbReference type="ChEBI" id="CHEBI:90517"/>
        <dbReference type="EC" id="2.1.1.233"/>
    </reaction>
</comment>
<dbReference type="Proteomes" id="UP001163105">
    <property type="component" value="Unassembled WGS sequence"/>
</dbReference>
<keyword evidence="5" id="KW-0489">Methyltransferase</keyword>
<dbReference type="InterPro" id="IPR007213">
    <property type="entry name" value="Ppm1/Ppm2/Tcmp"/>
</dbReference>
<evidence type="ECO:0000259" key="12">
    <source>
        <dbReference type="Pfam" id="PF20684"/>
    </source>
</evidence>
<evidence type="ECO:0000256" key="11">
    <source>
        <dbReference type="SAM" id="Phobius"/>
    </source>
</evidence>
<dbReference type="Gene3D" id="3.40.50.150">
    <property type="entry name" value="Vaccinia Virus protein VP39"/>
    <property type="match status" value="1"/>
</dbReference>
<comment type="similarity">
    <text evidence="2">Belongs to the methyltransferase superfamily. LCMT family.</text>
</comment>
<feature type="transmembrane region" description="Helical" evidence="11">
    <location>
        <begin position="269"/>
        <end position="294"/>
    </location>
</feature>
<feature type="region of interest" description="Disordered" evidence="10">
    <location>
        <begin position="400"/>
        <end position="423"/>
    </location>
</feature>
<evidence type="ECO:0000256" key="3">
    <source>
        <dbReference type="ARBA" id="ARBA00012834"/>
    </source>
</evidence>
<dbReference type="SUPFAM" id="SSF53335">
    <property type="entry name" value="S-adenosyl-L-methionine-dependent methyltransferases"/>
    <property type="match status" value="1"/>
</dbReference>
<evidence type="ECO:0000313" key="13">
    <source>
        <dbReference type="EMBL" id="KAJ6444530.1"/>
    </source>
</evidence>
<gene>
    <name evidence="13" type="ORF">O9K51_02924</name>
</gene>
<proteinExistence type="inferred from homology"/>
<sequence length="729" mass="80188">MRGKEYGGYCRLLSLGWYSMTIADHCICETKSVNDEATECILHSCSFPDALAAKNVTSTACNAPVRDKSGQYSAMSISLGSVTVCIVLARVIFKAFFSTARALAPDDKVILGTLALRVTCIIINVRGLAHHGLGKDVWTLPMEQVTTFGMWFFIMEVLYFVELSLVKLSLSLFYMSIFPGTGIRRLFLGTAVFNGLFGLSFALAGIFQCTPVSYFWTQYAEPVGGHCVNINVLGWANGGISVAVDLWLIAIPLSQVPKLKLHWKKKMGVVIMFIMGTFVTVVSILRLQSLIFFATSTNPTYDQWAVANWSTVEVNVGMICTCLPSLRLILVRLFPNLGSGTRSGRSYGGDTHGQSKLSNVRTVKEQHHLSDLESSKIHPWQRIVAATVMAAPSIPNLLSLRGGGRGGRGGGRGGSRKHAAGHASADAVIQDTDTDAAVSRLSAVSLGYLDDPYAGTYMRTRALDQIVATFLAQTHGQGLRQIISLGAGTDTRPFRAVEWPDTDDLIYHEMDFEETCRRKLHIVRGAPVMSRQLEDVETAESGSWSARPAKGLSEYHCHAGDLRDMHDRFAAGSMPASIRTNIPTLVLSECCLCYLTQQDSERVLSTFRKRIPQLAVVIYEPMPLDDSFGQVMTSNLRARQINMPSLQRYRDVPGQEGRLRDAGFETVGHATIKDTWDKWVGDDERRRVDGLEGLDEVEEWQLLAAHYIVVWGTKGGSWLAGLGQGAQVR</sequence>
<comment type="caution">
    <text evidence="13">The sequence shown here is derived from an EMBL/GenBank/DDBJ whole genome shotgun (WGS) entry which is preliminary data.</text>
</comment>
<dbReference type="EMBL" id="JAQHRD010000002">
    <property type="protein sequence ID" value="KAJ6444530.1"/>
    <property type="molecule type" value="Genomic_DNA"/>
</dbReference>
<dbReference type="InterPro" id="IPR049326">
    <property type="entry name" value="Rhodopsin_dom_fungi"/>
</dbReference>
<dbReference type="InterPro" id="IPR029063">
    <property type="entry name" value="SAM-dependent_MTases_sf"/>
</dbReference>
<dbReference type="AlphaFoldDB" id="A0AB34FZH0"/>
<dbReference type="GO" id="GO:0032259">
    <property type="term" value="P:methylation"/>
    <property type="evidence" value="ECO:0007669"/>
    <property type="project" value="UniProtKB-KW"/>
</dbReference>
<name>A0AB34FZH0_9HYPO</name>
<feature type="transmembrane region" description="Helical" evidence="11">
    <location>
        <begin position="228"/>
        <end position="248"/>
    </location>
</feature>
<keyword evidence="11" id="KW-0812">Transmembrane</keyword>
<protein>
    <recommendedName>
        <fullName evidence="4">Leucine carboxyl methyltransferase 1</fullName>
        <ecNumber evidence="3">2.1.1.233</ecNumber>
    </recommendedName>
    <alternativeName>
        <fullName evidence="8">Protein phosphatase methyltransferase 1</fullName>
    </alternativeName>
    <alternativeName>
        <fullName evidence="9">[Phosphatase 2A protein]-leucine-carboxy methyltransferase 1</fullName>
    </alternativeName>
</protein>
<feature type="compositionally biased region" description="Gly residues" evidence="10">
    <location>
        <begin position="401"/>
        <end position="413"/>
    </location>
</feature>
<feature type="domain" description="Rhodopsin" evidence="12">
    <location>
        <begin position="90"/>
        <end position="331"/>
    </location>
</feature>
<keyword evidence="11" id="KW-1133">Transmembrane helix</keyword>